<evidence type="ECO:0000313" key="2">
    <source>
        <dbReference type="Proteomes" id="UP001339883"/>
    </source>
</evidence>
<organism evidence="1 2">
    <name type="scientific">Acinetobacter pollinis</name>
    <dbReference type="NCBI Taxonomy" id="2605270"/>
    <lineage>
        <taxon>Bacteria</taxon>
        <taxon>Pseudomonadati</taxon>
        <taxon>Pseudomonadota</taxon>
        <taxon>Gammaproteobacteria</taxon>
        <taxon>Moraxellales</taxon>
        <taxon>Moraxellaceae</taxon>
        <taxon>Acinetobacter</taxon>
    </lineage>
</organism>
<reference evidence="1 2" key="1">
    <citation type="submission" date="2019-08" db="EMBL/GenBank/DDBJ databases">
        <title>Five species of Acinetobacter isolated from floral nectar and animal pollinators.</title>
        <authorList>
            <person name="Hendry T.A."/>
        </authorList>
    </citation>
    <scope>NUCLEOTIDE SEQUENCE [LARGE SCALE GENOMIC DNA]</scope>
    <source>
        <strain evidence="1 2">MD18.27</strain>
    </source>
</reference>
<evidence type="ECO:0000313" key="1">
    <source>
        <dbReference type="EMBL" id="MEB5476554.1"/>
    </source>
</evidence>
<protein>
    <submittedName>
        <fullName evidence="1">Uncharacterized protein</fullName>
    </submittedName>
</protein>
<sequence>MNIKSQPSPISLENNSVIDLNYSPLFIKHLSLVFLNLPSPLHYLSIHFLSGRSTSPIYTPLQNHKNRLHLFITTSGQLAQHYTYISLLESGITNQTMMSQLFNLSINKYEFCFEKNDEVMRANFIVNVLCNLISEQGVQHFLKQSISILALKGLFYYKNEKLELHTQGYLFTTKYLDVPFLSVSFYMRLIVEVDDLCICFQQIQYKKDIAPLQKVTVTNLKEGKANTYRKGVTYSLFSVHPKIKNLTKHDLYIPKEYQWKLQIDDYTVEVNALSKKDIKLGFAQGITDSAYVDVIINQKKYERKIGYVEYIDSRGLILQESKESDMQKILPNQSTSAYLAKNTVKTIKKT</sequence>
<name>A0ABU6DTV3_9GAMM</name>
<comment type="caution">
    <text evidence="1">The sequence shown here is derived from an EMBL/GenBank/DDBJ whole genome shotgun (WGS) entry which is preliminary data.</text>
</comment>
<keyword evidence="2" id="KW-1185">Reference proteome</keyword>
<dbReference type="Proteomes" id="UP001339883">
    <property type="component" value="Unassembled WGS sequence"/>
</dbReference>
<dbReference type="RefSeq" id="WP_325775069.1">
    <property type="nucleotide sequence ID" value="NZ_VTDN01000004.1"/>
</dbReference>
<proteinExistence type="predicted"/>
<accession>A0ABU6DTV3</accession>
<gene>
    <name evidence="1" type="ORF">I2F25_05750</name>
</gene>
<dbReference type="EMBL" id="VTDN01000004">
    <property type="protein sequence ID" value="MEB5476554.1"/>
    <property type="molecule type" value="Genomic_DNA"/>
</dbReference>